<dbReference type="RefSeq" id="WP_379756469.1">
    <property type="nucleotide sequence ID" value="NZ_JBHSYB010000025.1"/>
</dbReference>
<proteinExistence type="predicted"/>
<dbReference type="EMBL" id="JBHTIZ010000013">
    <property type="protein sequence ID" value="MFD0984001.1"/>
    <property type="molecule type" value="Genomic_DNA"/>
</dbReference>
<organism evidence="1 2">
    <name type="scientific">Flavobacterium myungsuense</name>
    <dbReference type="NCBI Taxonomy" id="651823"/>
    <lineage>
        <taxon>Bacteria</taxon>
        <taxon>Pseudomonadati</taxon>
        <taxon>Bacteroidota</taxon>
        <taxon>Flavobacteriia</taxon>
        <taxon>Flavobacteriales</taxon>
        <taxon>Flavobacteriaceae</taxon>
        <taxon>Flavobacterium</taxon>
    </lineage>
</organism>
<keyword evidence="2" id="KW-1185">Reference proteome</keyword>
<name>A0ABW3J109_9FLAO</name>
<comment type="caution">
    <text evidence="1">The sequence shown here is derived from an EMBL/GenBank/DDBJ whole genome shotgun (WGS) entry which is preliminary data.</text>
</comment>
<evidence type="ECO:0000313" key="2">
    <source>
        <dbReference type="Proteomes" id="UP001597051"/>
    </source>
</evidence>
<gene>
    <name evidence="1" type="ORF">ACFQ0S_05865</name>
</gene>
<protein>
    <submittedName>
        <fullName evidence="1">Uncharacterized protein</fullName>
    </submittedName>
</protein>
<reference evidence="2" key="1">
    <citation type="journal article" date="2019" name="Int. J. Syst. Evol. Microbiol.">
        <title>The Global Catalogue of Microorganisms (GCM) 10K type strain sequencing project: providing services to taxonomists for standard genome sequencing and annotation.</title>
        <authorList>
            <consortium name="The Broad Institute Genomics Platform"/>
            <consortium name="The Broad Institute Genome Sequencing Center for Infectious Disease"/>
            <person name="Wu L."/>
            <person name="Ma J."/>
        </authorList>
    </citation>
    <scope>NUCLEOTIDE SEQUENCE [LARGE SCALE GENOMIC DNA]</scope>
    <source>
        <strain evidence="2">CECT 7649</strain>
    </source>
</reference>
<sequence length="134" mass="15049">MKNHKFQQIRVRIAAPGDAVRINAQTDKQYSRIRGIYVSLPKGKLIPGTALGLKVNNQEVFEELHEVKLLTSGNQVSPNKKFFFFEEHLDAGGSTLEGKLTDGAEPIIDGAKRANLPYGYPYEAKIYLWLCNDK</sequence>
<accession>A0ABW3J109</accession>
<evidence type="ECO:0000313" key="1">
    <source>
        <dbReference type="EMBL" id="MFD0984001.1"/>
    </source>
</evidence>
<dbReference type="Proteomes" id="UP001597051">
    <property type="component" value="Unassembled WGS sequence"/>
</dbReference>